<protein>
    <recommendedName>
        <fullName evidence="8">Major facilitator superfamily (MFS) profile domain-containing protein</fullName>
    </recommendedName>
</protein>
<organism evidence="6 7">
    <name type="scientific">Aspergillus glaucus CBS 516.65</name>
    <dbReference type="NCBI Taxonomy" id="1160497"/>
    <lineage>
        <taxon>Eukaryota</taxon>
        <taxon>Fungi</taxon>
        <taxon>Dikarya</taxon>
        <taxon>Ascomycota</taxon>
        <taxon>Pezizomycotina</taxon>
        <taxon>Eurotiomycetes</taxon>
        <taxon>Eurotiomycetidae</taxon>
        <taxon>Eurotiales</taxon>
        <taxon>Aspergillaceae</taxon>
        <taxon>Aspergillus</taxon>
        <taxon>Aspergillus subgen. Aspergillus</taxon>
    </lineage>
</organism>
<dbReference type="STRING" id="1160497.A0A1L9VRD3"/>
<dbReference type="PANTHER" id="PTHR23501:SF107">
    <property type="entry name" value="TRANSPORTER, PUTATIVE (AFU_ORTHOLOGUE AFUA_7G04730)-RELATED"/>
    <property type="match status" value="1"/>
</dbReference>
<evidence type="ECO:0000256" key="2">
    <source>
        <dbReference type="ARBA" id="ARBA00022692"/>
    </source>
</evidence>
<feature type="transmembrane region" description="Helical" evidence="5">
    <location>
        <begin position="227"/>
        <end position="255"/>
    </location>
</feature>
<evidence type="ECO:0000313" key="6">
    <source>
        <dbReference type="EMBL" id="OJJ86451.1"/>
    </source>
</evidence>
<dbReference type="RefSeq" id="XP_022403140.1">
    <property type="nucleotide sequence ID" value="XM_022540203.1"/>
</dbReference>
<dbReference type="VEuPathDB" id="FungiDB:ASPGLDRAFT_121066"/>
<gene>
    <name evidence="6" type="ORF">ASPGLDRAFT_121066</name>
</gene>
<evidence type="ECO:0000256" key="5">
    <source>
        <dbReference type="SAM" id="Phobius"/>
    </source>
</evidence>
<dbReference type="OrthoDB" id="10426934at2759"/>
<comment type="subcellular location">
    <subcellularLocation>
        <location evidence="1">Membrane</location>
        <topology evidence="1">Multi-pass membrane protein</topology>
    </subcellularLocation>
</comment>
<dbReference type="SUPFAM" id="SSF103473">
    <property type="entry name" value="MFS general substrate transporter"/>
    <property type="match status" value="1"/>
</dbReference>
<keyword evidence="7" id="KW-1185">Reference proteome</keyword>
<dbReference type="GO" id="GO:0005886">
    <property type="term" value="C:plasma membrane"/>
    <property type="evidence" value="ECO:0007669"/>
    <property type="project" value="TreeGrafter"/>
</dbReference>
<feature type="transmembrane region" description="Helical" evidence="5">
    <location>
        <begin position="160"/>
        <end position="180"/>
    </location>
</feature>
<evidence type="ECO:0000313" key="7">
    <source>
        <dbReference type="Proteomes" id="UP000184300"/>
    </source>
</evidence>
<dbReference type="InterPro" id="IPR036259">
    <property type="entry name" value="MFS_trans_sf"/>
</dbReference>
<feature type="non-terminal residue" evidence="6">
    <location>
        <position position="1"/>
    </location>
</feature>
<feature type="transmembrane region" description="Helical" evidence="5">
    <location>
        <begin position="96"/>
        <end position="114"/>
    </location>
</feature>
<dbReference type="EMBL" id="KV878892">
    <property type="protein sequence ID" value="OJJ86451.1"/>
    <property type="molecule type" value="Genomic_DNA"/>
</dbReference>
<accession>A0A1L9VRD3</accession>
<reference evidence="7" key="1">
    <citation type="journal article" date="2017" name="Genome Biol.">
        <title>Comparative genomics reveals high biological diversity and specific adaptations in the industrially and medically important fungal genus Aspergillus.</title>
        <authorList>
            <person name="de Vries R.P."/>
            <person name="Riley R."/>
            <person name="Wiebenga A."/>
            <person name="Aguilar-Osorio G."/>
            <person name="Amillis S."/>
            <person name="Uchima C.A."/>
            <person name="Anderluh G."/>
            <person name="Asadollahi M."/>
            <person name="Askin M."/>
            <person name="Barry K."/>
            <person name="Battaglia E."/>
            <person name="Bayram O."/>
            <person name="Benocci T."/>
            <person name="Braus-Stromeyer S.A."/>
            <person name="Caldana C."/>
            <person name="Canovas D."/>
            <person name="Cerqueira G.C."/>
            <person name="Chen F."/>
            <person name="Chen W."/>
            <person name="Choi C."/>
            <person name="Clum A."/>
            <person name="Dos Santos R.A."/>
            <person name="Damasio A.R."/>
            <person name="Diallinas G."/>
            <person name="Emri T."/>
            <person name="Fekete E."/>
            <person name="Flipphi M."/>
            <person name="Freyberg S."/>
            <person name="Gallo A."/>
            <person name="Gournas C."/>
            <person name="Habgood R."/>
            <person name="Hainaut M."/>
            <person name="Harispe M.L."/>
            <person name="Henrissat B."/>
            <person name="Hilden K.S."/>
            <person name="Hope R."/>
            <person name="Hossain A."/>
            <person name="Karabika E."/>
            <person name="Karaffa L."/>
            <person name="Karanyi Z."/>
            <person name="Krasevec N."/>
            <person name="Kuo A."/>
            <person name="Kusch H."/>
            <person name="LaButti K."/>
            <person name="Lagendijk E.L."/>
            <person name="Lapidus A."/>
            <person name="Levasseur A."/>
            <person name="Lindquist E."/>
            <person name="Lipzen A."/>
            <person name="Logrieco A.F."/>
            <person name="MacCabe A."/>
            <person name="Maekelae M.R."/>
            <person name="Malavazi I."/>
            <person name="Melin P."/>
            <person name="Meyer V."/>
            <person name="Mielnichuk N."/>
            <person name="Miskei M."/>
            <person name="Molnar A.P."/>
            <person name="Mule G."/>
            <person name="Ngan C.Y."/>
            <person name="Orejas M."/>
            <person name="Orosz E."/>
            <person name="Ouedraogo J.P."/>
            <person name="Overkamp K.M."/>
            <person name="Park H.-S."/>
            <person name="Perrone G."/>
            <person name="Piumi F."/>
            <person name="Punt P.J."/>
            <person name="Ram A.F."/>
            <person name="Ramon A."/>
            <person name="Rauscher S."/>
            <person name="Record E."/>
            <person name="Riano-Pachon D.M."/>
            <person name="Robert V."/>
            <person name="Roehrig J."/>
            <person name="Ruller R."/>
            <person name="Salamov A."/>
            <person name="Salih N.S."/>
            <person name="Samson R.A."/>
            <person name="Sandor E."/>
            <person name="Sanguinetti M."/>
            <person name="Schuetze T."/>
            <person name="Sepcic K."/>
            <person name="Shelest E."/>
            <person name="Sherlock G."/>
            <person name="Sophianopoulou V."/>
            <person name="Squina F.M."/>
            <person name="Sun H."/>
            <person name="Susca A."/>
            <person name="Todd R.B."/>
            <person name="Tsang A."/>
            <person name="Unkles S.E."/>
            <person name="van de Wiele N."/>
            <person name="van Rossen-Uffink D."/>
            <person name="Oliveira J.V."/>
            <person name="Vesth T.C."/>
            <person name="Visser J."/>
            <person name="Yu J.-H."/>
            <person name="Zhou M."/>
            <person name="Andersen M.R."/>
            <person name="Archer D.B."/>
            <person name="Baker S.E."/>
            <person name="Benoit I."/>
            <person name="Brakhage A.A."/>
            <person name="Braus G.H."/>
            <person name="Fischer R."/>
            <person name="Frisvad J.C."/>
            <person name="Goldman G.H."/>
            <person name="Houbraken J."/>
            <person name="Oakley B."/>
            <person name="Pocsi I."/>
            <person name="Scazzocchio C."/>
            <person name="Seiboth B."/>
            <person name="vanKuyk P.A."/>
            <person name="Wortman J."/>
            <person name="Dyer P.S."/>
            <person name="Grigoriev I.V."/>
        </authorList>
    </citation>
    <scope>NUCLEOTIDE SEQUENCE [LARGE SCALE GENOMIC DNA]</scope>
    <source>
        <strain evidence="7">CBS 516.65</strain>
    </source>
</reference>
<evidence type="ECO:0000256" key="4">
    <source>
        <dbReference type="ARBA" id="ARBA00023136"/>
    </source>
</evidence>
<dbReference type="Proteomes" id="UP000184300">
    <property type="component" value="Unassembled WGS sequence"/>
</dbReference>
<keyword evidence="3 5" id="KW-1133">Transmembrane helix</keyword>
<feature type="transmembrane region" description="Helical" evidence="5">
    <location>
        <begin position="267"/>
        <end position="286"/>
    </location>
</feature>
<feature type="transmembrane region" description="Helical" evidence="5">
    <location>
        <begin position="293"/>
        <end position="312"/>
    </location>
</feature>
<feature type="transmembrane region" description="Helical" evidence="5">
    <location>
        <begin position="126"/>
        <end position="148"/>
    </location>
</feature>
<dbReference type="PANTHER" id="PTHR23501">
    <property type="entry name" value="MAJOR FACILITATOR SUPERFAMILY"/>
    <property type="match status" value="1"/>
</dbReference>
<keyword evidence="4 5" id="KW-0472">Membrane</keyword>
<feature type="transmembrane region" description="Helical" evidence="5">
    <location>
        <begin position="36"/>
        <end position="53"/>
    </location>
</feature>
<keyword evidence="2 5" id="KW-0812">Transmembrane</keyword>
<proteinExistence type="predicted"/>
<feature type="transmembrane region" description="Helical" evidence="5">
    <location>
        <begin position="6"/>
        <end position="24"/>
    </location>
</feature>
<dbReference type="AlphaFoldDB" id="A0A1L9VRD3"/>
<dbReference type="GeneID" id="34456464"/>
<sequence>WGQTEGFMIFVCVYLLGIVVLASCNDYTTYAVGNTFRTLGSEIITFILSIFFIDITEVSHRALALGLTGIPSIINLTTKRVIGDPFLQAVKGNWRLTYGTCAIITPVAPFSWLGQRELIHEQDSETLGQLLVMSMKIIVVYHIAHWLVIAFTRHLITGSVLLKAAYVLILLSINLVEIIDHVTYDFPQFIALLVIGACLLCGFFLWESYGAQDRLLDCASLRDRTIAGVFMFNFIHHFCFHLYCLLIQMLGIVIYDLTTSTALDVANVAPAVAILSNALLGVVVYFTRQFKALCLYCLPLTILGFGLMIHVGQNGRNSSIADTIVCEVFVGLAFGALEATQTLALKVSSKQQDIPIVLFLLSACSIVANVVGSKVSDAIKRSMFLPILRDVLPENSKSIAESLYDGGDKV</sequence>
<feature type="transmembrane region" description="Helical" evidence="5">
    <location>
        <begin position="186"/>
        <end position="206"/>
    </location>
</feature>
<evidence type="ECO:0008006" key="8">
    <source>
        <dbReference type="Google" id="ProtNLM"/>
    </source>
</evidence>
<evidence type="ECO:0000256" key="1">
    <source>
        <dbReference type="ARBA" id="ARBA00004141"/>
    </source>
</evidence>
<dbReference type="GO" id="GO:0022857">
    <property type="term" value="F:transmembrane transporter activity"/>
    <property type="evidence" value="ECO:0007669"/>
    <property type="project" value="TreeGrafter"/>
</dbReference>
<evidence type="ECO:0000256" key="3">
    <source>
        <dbReference type="ARBA" id="ARBA00022989"/>
    </source>
</evidence>
<feature type="transmembrane region" description="Helical" evidence="5">
    <location>
        <begin position="354"/>
        <end position="372"/>
    </location>
</feature>
<name>A0A1L9VRD3_ASPGL</name>